<accession>A0A8J3BJG5</accession>
<feature type="compositionally biased region" description="Low complexity" evidence="1">
    <location>
        <begin position="1"/>
        <end position="17"/>
    </location>
</feature>
<evidence type="ECO:0000256" key="1">
    <source>
        <dbReference type="SAM" id="MobiDB-lite"/>
    </source>
</evidence>
<proteinExistence type="predicted"/>
<organism evidence="2 3">
    <name type="scientific">Pilimelia terevasa</name>
    <dbReference type="NCBI Taxonomy" id="53372"/>
    <lineage>
        <taxon>Bacteria</taxon>
        <taxon>Bacillati</taxon>
        <taxon>Actinomycetota</taxon>
        <taxon>Actinomycetes</taxon>
        <taxon>Micromonosporales</taxon>
        <taxon>Micromonosporaceae</taxon>
        <taxon>Pilimelia</taxon>
    </lineage>
</organism>
<evidence type="ECO:0000313" key="2">
    <source>
        <dbReference type="EMBL" id="GGK13296.1"/>
    </source>
</evidence>
<evidence type="ECO:0000313" key="3">
    <source>
        <dbReference type="Proteomes" id="UP000662200"/>
    </source>
</evidence>
<reference evidence="2" key="2">
    <citation type="submission" date="2020-09" db="EMBL/GenBank/DDBJ databases">
        <authorList>
            <person name="Sun Q."/>
            <person name="Ohkuma M."/>
        </authorList>
    </citation>
    <scope>NUCLEOTIDE SEQUENCE</scope>
    <source>
        <strain evidence="2">JCM 3091</strain>
    </source>
</reference>
<gene>
    <name evidence="2" type="ORF">GCM10010124_02360</name>
</gene>
<keyword evidence="3" id="KW-1185">Reference proteome</keyword>
<dbReference type="AlphaFoldDB" id="A0A8J3BJG5"/>
<reference evidence="2" key="1">
    <citation type="journal article" date="2014" name="Int. J. Syst. Evol. Microbiol.">
        <title>Complete genome sequence of Corynebacterium casei LMG S-19264T (=DSM 44701T), isolated from a smear-ripened cheese.</title>
        <authorList>
            <consortium name="US DOE Joint Genome Institute (JGI-PGF)"/>
            <person name="Walter F."/>
            <person name="Albersmeier A."/>
            <person name="Kalinowski J."/>
            <person name="Ruckert C."/>
        </authorList>
    </citation>
    <scope>NUCLEOTIDE SEQUENCE</scope>
    <source>
        <strain evidence="2">JCM 3091</strain>
    </source>
</reference>
<name>A0A8J3BJG5_9ACTN</name>
<comment type="caution">
    <text evidence="2">The sequence shown here is derived from an EMBL/GenBank/DDBJ whole genome shotgun (WGS) entry which is preliminary data.</text>
</comment>
<sequence length="300" mass="32469">MTITRPSAAAPSTKPSPARVPRDRWKRPLIKVPGATKPVPYTRCTTYVDCIEDKSGLAKWDRRMVLLGAAHLRHLLPEAASVDLSRLEDRDGLNALADQCVEAAGAHAKQRRGTHLHHLSEHVDCGEPLPTCTGADLADMGAYKLATVALNFTTIEQLVVVDALKVAGTPDRIAHYSGPGPAGKAVEGNFIADLKTGSVEYGVLKMAMQLAVYAHGQFYDPATGQRSPLPDVRRDWGLIIHLPAGTGECTVYWIDLRLGWEAVQVATQVRAIRARRFRLKPLGAGSNCVLNDLVDPGHGL</sequence>
<protein>
    <submittedName>
        <fullName evidence="2">Uncharacterized protein</fullName>
    </submittedName>
</protein>
<feature type="region of interest" description="Disordered" evidence="1">
    <location>
        <begin position="1"/>
        <end position="26"/>
    </location>
</feature>
<dbReference type="EMBL" id="BMQC01000001">
    <property type="protein sequence ID" value="GGK13296.1"/>
    <property type="molecule type" value="Genomic_DNA"/>
</dbReference>
<dbReference type="Proteomes" id="UP000662200">
    <property type="component" value="Unassembled WGS sequence"/>
</dbReference>